<protein>
    <submittedName>
        <fullName evidence="3">2096_t:CDS:1</fullName>
    </submittedName>
</protein>
<sequence length="274" mass="31778">MPRCSSCSKVFKDRQALGNHIKTHLDDSDDDLPLSNQSICRIFSIETTRILNEKNIFERQIIPERMETTCKRARFEQNSNIDQENVAFDIKGASDIDESIEGQDIDILFSSYTSEFQSSDSSDEANEEYAASDLSDMTEVNADDCAEYNALLTRIPSDPEDVYQEFPSEEYAKFMHMLTQFYIQDLLANAFIKFFNKYSSRNDHPLPSTSQAGRVFIENLNLPNFGWRKEKIFEYKGIEYVFEHRTVLDGIQQLLMNKSITENFIFKYKSSIEN</sequence>
<organism evidence="3 4">
    <name type="scientific">Funneliformis caledonium</name>
    <dbReference type="NCBI Taxonomy" id="1117310"/>
    <lineage>
        <taxon>Eukaryota</taxon>
        <taxon>Fungi</taxon>
        <taxon>Fungi incertae sedis</taxon>
        <taxon>Mucoromycota</taxon>
        <taxon>Glomeromycotina</taxon>
        <taxon>Glomeromycetes</taxon>
        <taxon>Glomerales</taxon>
        <taxon>Glomeraceae</taxon>
        <taxon>Funneliformis</taxon>
    </lineage>
</organism>
<feature type="non-terminal residue" evidence="3">
    <location>
        <position position="274"/>
    </location>
</feature>
<name>A0A9N9CSN4_9GLOM</name>
<reference evidence="3" key="1">
    <citation type="submission" date="2021-06" db="EMBL/GenBank/DDBJ databases">
        <authorList>
            <person name="Kallberg Y."/>
            <person name="Tangrot J."/>
            <person name="Rosling A."/>
        </authorList>
    </citation>
    <scope>NUCLEOTIDE SEQUENCE</scope>
    <source>
        <strain evidence="3">UK204</strain>
    </source>
</reference>
<keyword evidence="4" id="KW-1185">Reference proteome</keyword>
<evidence type="ECO:0000259" key="2">
    <source>
        <dbReference type="PROSITE" id="PS50157"/>
    </source>
</evidence>
<evidence type="ECO:0000256" key="1">
    <source>
        <dbReference type="PROSITE-ProRule" id="PRU00042"/>
    </source>
</evidence>
<keyword evidence="1" id="KW-0479">Metal-binding</keyword>
<evidence type="ECO:0000313" key="3">
    <source>
        <dbReference type="EMBL" id="CAG8614185.1"/>
    </source>
</evidence>
<gene>
    <name evidence="3" type="ORF">FCALED_LOCUS9221</name>
</gene>
<dbReference type="EMBL" id="CAJVPQ010002974">
    <property type="protein sequence ID" value="CAG8614185.1"/>
    <property type="molecule type" value="Genomic_DNA"/>
</dbReference>
<accession>A0A9N9CSN4</accession>
<dbReference type="PROSITE" id="PS00028">
    <property type="entry name" value="ZINC_FINGER_C2H2_1"/>
    <property type="match status" value="1"/>
</dbReference>
<dbReference type="AlphaFoldDB" id="A0A9N9CSN4"/>
<comment type="caution">
    <text evidence="3">The sequence shown here is derived from an EMBL/GenBank/DDBJ whole genome shotgun (WGS) entry which is preliminary data.</text>
</comment>
<dbReference type="Proteomes" id="UP000789570">
    <property type="component" value="Unassembled WGS sequence"/>
</dbReference>
<dbReference type="OrthoDB" id="2355853at2759"/>
<dbReference type="GO" id="GO:0008270">
    <property type="term" value="F:zinc ion binding"/>
    <property type="evidence" value="ECO:0007669"/>
    <property type="project" value="UniProtKB-KW"/>
</dbReference>
<evidence type="ECO:0000313" key="4">
    <source>
        <dbReference type="Proteomes" id="UP000789570"/>
    </source>
</evidence>
<proteinExistence type="predicted"/>
<dbReference type="InterPro" id="IPR013087">
    <property type="entry name" value="Znf_C2H2_type"/>
</dbReference>
<keyword evidence="1" id="KW-0862">Zinc</keyword>
<keyword evidence="1" id="KW-0863">Zinc-finger</keyword>
<feature type="domain" description="C2H2-type" evidence="2">
    <location>
        <begin position="2"/>
        <end position="29"/>
    </location>
</feature>
<dbReference type="PROSITE" id="PS50157">
    <property type="entry name" value="ZINC_FINGER_C2H2_2"/>
    <property type="match status" value="1"/>
</dbReference>